<dbReference type="InterPro" id="IPR036265">
    <property type="entry name" value="HIT-like_sf"/>
</dbReference>
<dbReference type="Pfam" id="PF11969">
    <property type="entry name" value="DcpS_C"/>
    <property type="match status" value="1"/>
</dbReference>
<dbReference type="InterPro" id="IPR001310">
    <property type="entry name" value="Histidine_triad_HIT"/>
</dbReference>
<evidence type="ECO:0000256" key="3">
    <source>
        <dbReference type="PROSITE-ProRule" id="PRU00464"/>
    </source>
</evidence>
<reference evidence="5 6" key="1">
    <citation type="submission" date="2019-09" db="EMBL/GenBank/DDBJ databases">
        <title>Characterisation of the sponge microbiome using genome-centric metagenomics.</title>
        <authorList>
            <person name="Engelberts J.P."/>
            <person name="Robbins S.J."/>
            <person name="De Goeij J.M."/>
            <person name="Aranda M."/>
            <person name="Bell S.C."/>
            <person name="Webster N.S."/>
        </authorList>
    </citation>
    <scope>NUCLEOTIDE SEQUENCE [LARGE SCALE GENOMIC DNA]</scope>
    <source>
        <strain evidence="5">SB0662_bin_43</strain>
    </source>
</reference>
<dbReference type="GO" id="GO:0003824">
    <property type="term" value="F:catalytic activity"/>
    <property type="evidence" value="ECO:0007669"/>
    <property type="project" value="InterPro"/>
</dbReference>
<dbReference type="SUPFAM" id="SSF54197">
    <property type="entry name" value="HIT-like"/>
    <property type="match status" value="1"/>
</dbReference>
<dbReference type="PRINTS" id="PR00332">
    <property type="entry name" value="HISTRIAD"/>
</dbReference>
<name>A0A845DCJ2_9BACT</name>
<feature type="active site" description="Tele-AMP-histidine intermediate" evidence="1">
    <location>
        <position position="98"/>
    </location>
</feature>
<dbReference type="PROSITE" id="PS51084">
    <property type="entry name" value="HIT_2"/>
    <property type="match status" value="1"/>
</dbReference>
<comment type="caution">
    <text evidence="5">The sequence shown here is derived from an EMBL/GenBank/DDBJ whole genome shotgun (WGS) entry which is preliminary data.</text>
</comment>
<dbReference type="EMBL" id="VXOY01000021">
    <property type="protein sequence ID" value="MYE38384.1"/>
    <property type="molecule type" value="Genomic_DNA"/>
</dbReference>
<sequence length="108" mass="12224">MEKDVFCSIIAGDIPSTRLQEDNSFVAIKDIHPKAQHHYLIIPKKHIESIDDVENSDRDLMGDMVLFAQQCAKTLNLEGYKLLVNVGEKGGQEVPHIHLHLLGGEFYR</sequence>
<evidence type="ECO:0000313" key="6">
    <source>
        <dbReference type="Proteomes" id="UP000449092"/>
    </source>
</evidence>
<dbReference type="InterPro" id="IPR019808">
    <property type="entry name" value="Histidine_triad_CS"/>
</dbReference>
<gene>
    <name evidence="5" type="ORF">F4X82_02625</name>
</gene>
<evidence type="ECO:0000313" key="5">
    <source>
        <dbReference type="EMBL" id="MYE38384.1"/>
    </source>
</evidence>
<evidence type="ECO:0000256" key="2">
    <source>
        <dbReference type="PIRSR" id="PIRSR601310-3"/>
    </source>
</evidence>
<dbReference type="Gene3D" id="3.30.428.10">
    <property type="entry name" value="HIT-like"/>
    <property type="match status" value="1"/>
</dbReference>
<dbReference type="AlphaFoldDB" id="A0A845DCJ2"/>
<dbReference type="Proteomes" id="UP000449092">
    <property type="component" value="Unassembled WGS sequence"/>
</dbReference>
<evidence type="ECO:0000256" key="1">
    <source>
        <dbReference type="PIRSR" id="PIRSR601310-1"/>
    </source>
</evidence>
<evidence type="ECO:0000259" key="4">
    <source>
        <dbReference type="PROSITE" id="PS51084"/>
    </source>
</evidence>
<dbReference type="InterPro" id="IPR011146">
    <property type="entry name" value="HIT-like"/>
</dbReference>
<feature type="short sequence motif" description="Histidine triad motif" evidence="2 3">
    <location>
        <begin position="96"/>
        <end position="100"/>
    </location>
</feature>
<feature type="domain" description="HIT" evidence="4">
    <location>
        <begin position="5"/>
        <end position="108"/>
    </location>
</feature>
<accession>A0A845DCJ2</accession>
<proteinExistence type="predicted"/>
<dbReference type="CDD" id="cd01276">
    <property type="entry name" value="PKCI_related"/>
    <property type="match status" value="1"/>
</dbReference>
<dbReference type="PROSITE" id="PS00892">
    <property type="entry name" value="HIT_1"/>
    <property type="match status" value="1"/>
</dbReference>
<organism evidence="5 6">
    <name type="scientific">Candidatus Spechtbacteria bacterium SB0662_bin_43</name>
    <dbReference type="NCBI Taxonomy" id="2604897"/>
    <lineage>
        <taxon>Bacteria</taxon>
        <taxon>Candidatus Spechtiibacteriota</taxon>
    </lineage>
</organism>
<protein>
    <submittedName>
        <fullName evidence="5">Histidine triad nucleotide-binding protein</fullName>
    </submittedName>
</protein>
<dbReference type="PANTHER" id="PTHR23089">
    <property type="entry name" value="HISTIDINE TRIAD HIT PROTEIN"/>
    <property type="match status" value="1"/>
</dbReference>